<keyword evidence="2" id="KW-0812">Transmembrane</keyword>
<sequence length="136" mass="14727">MAATATMALDSQSGGRGPFMLRFLEAAAAVGGLLLACCGVPLLYGVACQVVPSYGQAIDWLVQKRARAESSPTEDVGKEEQVIRANVEVALAKQDVVRLKNELAQARQAKSQAENEATQARREARMLRNENISRRL</sequence>
<keyword evidence="4" id="KW-1185">Reference proteome</keyword>
<dbReference type="AlphaFoldDB" id="M2YX26"/>
<protein>
    <submittedName>
        <fullName evidence="3">Uncharacterized protein</fullName>
    </submittedName>
</protein>
<dbReference type="Proteomes" id="UP000016932">
    <property type="component" value="Unassembled WGS sequence"/>
</dbReference>
<dbReference type="VEuPathDB" id="FungiDB:MYCFIDRAFT_203956"/>
<reference evidence="3 4" key="1">
    <citation type="journal article" date="2012" name="PLoS Pathog.">
        <title>Diverse lifestyles and strategies of plant pathogenesis encoded in the genomes of eighteen Dothideomycetes fungi.</title>
        <authorList>
            <person name="Ohm R.A."/>
            <person name="Feau N."/>
            <person name="Henrissat B."/>
            <person name="Schoch C.L."/>
            <person name="Horwitz B.A."/>
            <person name="Barry K.W."/>
            <person name="Condon B.J."/>
            <person name="Copeland A.C."/>
            <person name="Dhillon B."/>
            <person name="Glaser F."/>
            <person name="Hesse C.N."/>
            <person name="Kosti I."/>
            <person name="LaButti K."/>
            <person name="Lindquist E.A."/>
            <person name="Lucas S."/>
            <person name="Salamov A.A."/>
            <person name="Bradshaw R.E."/>
            <person name="Ciuffetti L."/>
            <person name="Hamelin R.C."/>
            <person name="Kema G.H.J."/>
            <person name="Lawrence C."/>
            <person name="Scott J.A."/>
            <person name="Spatafora J.W."/>
            <person name="Turgeon B.G."/>
            <person name="de Wit P.J.G.M."/>
            <person name="Zhong S."/>
            <person name="Goodwin S.B."/>
            <person name="Grigoriev I.V."/>
        </authorList>
    </citation>
    <scope>NUCLEOTIDE SEQUENCE [LARGE SCALE GENOMIC DNA]</scope>
    <source>
        <strain evidence="3 4">CIRAD86</strain>
    </source>
</reference>
<keyword evidence="2" id="KW-0472">Membrane</keyword>
<organism evidence="3 4">
    <name type="scientific">Pseudocercospora fijiensis (strain CIRAD86)</name>
    <name type="common">Black leaf streak disease fungus</name>
    <name type="synonym">Mycosphaerella fijiensis</name>
    <dbReference type="NCBI Taxonomy" id="383855"/>
    <lineage>
        <taxon>Eukaryota</taxon>
        <taxon>Fungi</taxon>
        <taxon>Dikarya</taxon>
        <taxon>Ascomycota</taxon>
        <taxon>Pezizomycotina</taxon>
        <taxon>Dothideomycetes</taxon>
        <taxon>Dothideomycetidae</taxon>
        <taxon>Mycosphaerellales</taxon>
        <taxon>Mycosphaerellaceae</taxon>
        <taxon>Pseudocercospora</taxon>
    </lineage>
</organism>
<gene>
    <name evidence="3" type="ORF">MYCFIDRAFT_203956</name>
</gene>
<evidence type="ECO:0000313" key="4">
    <source>
        <dbReference type="Proteomes" id="UP000016932"/>
    </source>
</evidence>
<dbReference type="EMBL" id="KB446559">
    <property type="protein sequence ID" value="EME82240.1"/>
    <property type="molecule type" value="Genomic_DNA"/>
</dbReference>
<evidence type="ECO:0000256" key="2">
    <source>
        <dbReference type="SAM" id="Phobius"/>
    </source>
</evidence>
<dbReference type="HOGENOM" id="CLU_1876323_0_0_1"/>
<feature type="transmembrane region" description="Helical" evidence="2">
    <location>
        <begin position="21"/>
        <end position="44"/>
    </location>
</feature>
<proteinExistence type="predicted"/>
<accession>M2YX26</accession>
<dbReference type="RefSeq" id="XP_007927643.1">
    <property type="nucleotide sequence ID" value="XM_007929452.1"/>
</dbReference>
<dbReference type="GeneID" id="19336209"/>
<feature type="coiled-coil region" evidence="1">
    <location>
        <begin position="82"/>
        <end position="130"/>
    </location>
</feature>
<evidence type="ECO:0000256" key="1">
    <source>
        <dbReference type="SAM" id="Coils"/>
    </source>
</evidence>
<evidence type="ECO:0000313" key="3">
    <source>
        <dbReference type="EMBL" id="EME82240.1"/>
    </source>
</evidence>
<name>M2YX26_PSEFD</name>
<dbReference type="KEGG" id="pfj:MYCFIDRAFT_203956"/>
<keyword evidence="1" id="KW-0175">Coiled coil</keyword>
<keyword evidence="2" id="KW-1133">Transmembrane helix</keyword>